<dbReference type="AlphaFoldDB" id="A0A8C4QBA9"/>
<feature type="region of interest" description="Disordered" evidence="6">
    <location>
        <begin position="396"/>
        <end position="417"/>
    </location>
</feature>
<keyword evidence="5" id="KW-0206">Cytoskeleton</keyword>
<evidence type="ECO:0000259" key="7">
    <source>
        <dbReference type="Pfam" id="PF15297"/>
    </source>
</evidence>
<reference evidence="8" key="1">
    <citation type="submission" date="2025-05" db="UniProtKB">
        <authorList>
            <consortium name="Ensembl"/>
        </authorList>
    </citation>
    <scope>IDENTIFICATION</scope>
</reference>
<dbReference type="Pfam" id="PF15297">
    <property type="entry name" value="CKAP2_C"/>
    <property type="match status" value="1"/>
</dbReference>
<dbReference type="Proteomes" id="UP000694388">
    <property type="component" value="Unplaced"/>
</dbReference>
<comment type="subcellular location">
    <subcellularLocation>
        <location evidence="1">Cytoplasm</location>
        <location evidence="1">Cytoskeleton</location>
    </subcellularLocation>
</comment>
<sequence length="530" mass="59118">MLIASRYLVHLPHRHHQRREKEDIVHGSVVKKPQKPGTATPLKAVQKVIHKSTGPEVLPSRRPSVGNPKNARPPLSTNLAKQSTATINRVPVQAGVSRLLSKVYKSVDTPKCAGAVRSSAQTGLSRLPVKFQQEFVHSQKHDRPVKKQTQMIRPFQHSGDSSMRFESLQTPQIKQCFSLRRSLTHTENIQKSRRHTCTPKSGQARLTDAQQDRLNKLNDWQARNRRLYKRPPIEKRSHDLGCCDTRAKGLGEPVGSFLSGEDEEVFCQRIDRLLARYEELIEQDEDVDLVLACRELPMLEKFPRFGLLLARQAEKQSRAALAPPLNGHEQARQRESQPASELSQDHAADLCASNAGSIDDVGPNHGNGGLCEHIQAEATSPNCQRKMYFQVQDIRGSSPKNQPQLQSAAAANSDSQTPALGSTMKLLLSDKKPLPGFLPSDSAKHVRFLTPVRRSIRLSLNELRHTAICESRPCLTSLREVLLGKDEVQRVDENEKAPTAFIFRGNELAGSPPGLWEAVDDGLVVLRKQD</sequence>
<feature type="region of interest" description="Disordered" evidence="6">
    <location>
        <begin position="319"/>
        <end position="346"/>
    </location>
</feature>
<comment type="similarity">
    <text evidence="2">Belongs to the CKAP2 family.</text>
</comment>
<organism evidence="8 9">
    <name type="scientific">Eptatretus burgeri</name>
    <name type="common">Inshore hagfish</name>
    <dbReference type="NCBI Taxonomy" id="7764"/>
    <lineage>
        <taxon>Eukaryota</taxon>
        <taxon>Metazoa</taxon>
        <taxon>Chordata</taxon>
        <taxon>Craniata</taxon>
        <taxon>Vertebrata</taxon>
        <taxon>Cyclostomata</taxon>
        <taxon>Myxini</taxon>
        <taxon>Myxiniformes</taxon>
        <taxon>Myxinidae</taxon>
        <taxon>Eptatretinae</taxon>
        <taxon>Eptatretus</taxon>
    </lineage>
</organism>
<dbReference type="InterPro" id="IPR029197">
    <property type="entry name" value="CKAP2_C"/>
</dbReference>
<keyword evidence="3" id="KW-0963">Cytoplasm</keyword>
<evidence type="ECO:0000256" key="1">
    <source>
        <dbReference type="ARBA" id="ARBA00004245"/>
    </source>
</evidence>
<dbReference type="GO" id="GO:0005856">
    <property type="term" value="C:cytoskeleton"/>
    <property type="evidence" value="ECO:0007669"/>
    <property type="project" value="UniProtKB-SubCell"/>
</dbReference>
<feature type="region of interest" description="Disordered" evidence="6">
    <location>
        <begin position="54"/>
        <end position="76"/>
    </location>
</feature>
<proteinExistence type="inferred from homology"/>
<keyword evidence="4" id="KW-0597">Phosphoprotein</keyword>
<feature type="region of interest" description="Disordered" evidence="6">
    <location>
        <begin position="189"/>
        <end position="210"/>
    </location>
</feature>
<evidence type="ECO:0000256" key="5">
    <source>
        <dbReference type="ARBA" id="ARBA00023212"/>
    </source>
</evidence>
<protein>
    <recommendedName>
        <fullName evidence="7">Cytoskeleton-associated protein 2 C-terminal domain-containing protein</fullName>
    </recommendedName>
</protein>
<feature type="compositionally biased region" description="Polar residues" evidence="6">
    <location>
        <begin position="398"/>
        <end position="417"/>
    </location>
</feature>
<evidence type="ECO:0000256" key="2">
    <source>
        <dbReference type="ARBA" id="ARBA00009468"/>
    </source>
</evidence>
<keyword evidence="9" id="KW-1185">Reference proteome</keyword>
<dbReference type="Ensembl" id="ENSEBUT00000013052.1">
    <property type="protein sequence ID" value="ENSEBUP00000012476.1"/>
    <property type="gene ID" value="ENSEBUG00000007927.1"/>
</dbReference>
<dbReference type="Ensembl" id="ENSEBUT00000013036.1">
    <property type="protein sequence ID" value="ENSEBUP00000012460.1"/>
    <property type="gene ID" value="ENSEBUG00000007927.1"/>
</dbReference>
<evidence type="ECO:0000313" key="8">
    <source>
        <dbReference type="Ensembl" id="ENSEBUP00000012476.1"/>
    </source>
</evidence>
<evidence type="ECO:0000256" key="4">
    <source>
        <dbReference type="ARBA" id="ARBA00022553"/>
    </source>
</evidence>
<feature type="domain" description="Cytoskeleton-associated protein 2 C-terminal" evidence="7">
    <location>
        <begin position="181"/>
        <end position="481"/>
    </location>
</feature>
<accession>A0A8C4QBA9</accession>
<evidence type="ECO:0000256" key="3">
    <source>
        <dbReference type="ARBA" id="ARBA00022490"/>
    </source>
</evidence>
<evidence type="ECO:0000256" key="6">
    <source>
        <dbReference type="SAM" id="MobiDB-lite"/>
    </source>
</evidence>
<evidence type="ECO:0000313" key="9">
    <source>
        <dbReference type="Proteomes" id="UP000694388"/>
    </source>
</evidence>
<name>A0A8C4QBA9_EPTBU</name>